<dbReference type="Pfam" id="PF21813">
    <property type="entry name" value="DUF6882"/>
    <property type="match status" value="1"/>
</dbReference>
<reference evidence="1 2" key="1">
    <citation type="submission" date="2019-07" db="EMBL/GenBank/DDBJ databases">
        <title>Whole genome shotgun sequence of Nocardia ninae NBRC 108245.</title>
        <authorList>
            <person name="Hosoyama A."/>
            <person name="Uohara A."/>
            <person name="Ohji S."/>
            <person name="Ichikawa N."/>
        </authorList>
    </citation>
    <scope>NUCLEOTIDE SEQUENCE [LARGE SCALE GENOMIC DNA]</scope>
    <source>
        <strain evidence="1 2">NBRC 108245</strain>
    </source>
</reference>
<protein>
    <submittedName>
        <fullName evidence="1">Uncharacterized protein</fullName>
    </submittedName>
</protein>
<dbReference type="EMBL" id="BJXA01000003">
    <property type="protein sequence ID" value="GEM36278.1"/>
    <property type="molecule type" value="Genomic_DNA"/>
</dbReference>
<accession>A0A511M831</accession>
<proteinExistence type="predicted"/>
<name>A0A511M831_9NOCA</name>
<dbReference type="AlphaFoldDB" id="A0A511M831"/>
<gene>
    <name evidence="1" type="ORF">NN4_07970</name>
</gene>
<evidence type="ECO:0000313" key="1">
    <source>
        <dbReference type="EMBL" id="GEM36278.1"/>
    </source>
</evidence>
<dbReference type="InterPro" id="IPR049249">
    <property type="entry name" value="DUF6882"/>
</dbReference>
<keyword evidence="2" id="KW-1185">Reference proteome</keyword>
<organism evidence="1 2">
    <name type="scientific">Nocardia ninae NBRC 108245</name>
    <dbReference type="NCBI Taxonomy" id="1210091"/>
    <lineage>
        <taxon>Bacteria</taxon>
        <taxon>Bacillati</taxon>
        <taxon>Actinomycetota</taxon>
        <taxon>Actinomycetes</taxon>
        <taxon>Mycobacteriales</taxon>
        <taxon>Nocardiaceae</taxon>
        <taxon>Nocardia</taxon>
    </lineage>
</organism>
<evidence type="ECO:0000313" key="2">
    <source>
        <dbReference type="Proteomes" id="UP000321424"/>
    </source>
</evidence>
<sequence length="257" mass="28003">MTTLMPVSEPVPLTRLLDDAGLLSLEHRLHVEELLGSHRWQADMEERRLEFIGEDQTFVCTNFHLLGTADAETWLWAWANPWGFAPPLIAVARMVREFGFRYGVAELCAAEMPVALGRATPEPHQVATLLLDAAKVISGHWSSYCGVTDGTCVAFLVEHPVFELPPPSAAGLARVLAHGFNALPLVDHRRATQSYLSRRGLVTGFLEDNRLLEFSGAGMAGTIEFDDAGLVANLDVGVVIDHIELPSAPKAQSANSL</sequence>
<dbReference type="Proteomes" id="UP000321424">
    <property type="component" value="Unassembled WGS sequence"/>
</dbReference>
<comment type="caution">
    <text evidence="1">The sequence shown here is derived from an EMBL/GenBank/DDBJ whole genome shotgun (WGS) entry which is preliminary data.</text>
</comment>